<dbReference type="Pfam" id="PF12833">
    <property type="entry name" value="HTH_18"/>
    <property type="match status" value="1"/>
</dbReference>
<dbReference type="GO" id="GO:0043565">
    <property type="term" value="F:sequence-specific DNA binding"/>
    <property type="evidence" value="ECO:0007669"/>
    <property type="project" value="InterPro"/>
</dbReference>
<proteinExistence type="predicted"/>
<dbReference type="PROSITE" id="PS00041">
    <property type="entry name" value="HTH_ARAC_FAMILY_1"/>
    <property type="match status" value="1"/>
</dbReference>
<dbReference type="PANTHER" id="PTHR43280">
    <property type="entry name" value="ARAC-FAMILY TRANSCRIPTIONAL REGULATOR"/>
    <property type="match status" value="1"/>
</dbReference>
<feature type="domain" description="HTH araC/xylS-type" evidence="4">
    <location>
        <begin position="199"/>
        <end position="297"/>
    </location>
</feature>
<evidence type="ECO:0000256" key="1">
    <source>
        <dbReference type="ARBA" id="ARBA00023015"/>
    </source>
</evidence>
<keyword evidence="6" id="KW-1185">Reference proteome</keyword>
<dbReference type="PROSITE" id="PS01124">
    <property type="entry name" value="HTH_ARAC_FAMILY_2"/>
    <property type="match status" value="1"/>
</dbReference>
<sequence length="303" mass="33990">MPLPASPPTTGDPASGLATFEWVQADPAQCFRWYQHGHPCAVSRWNFHPETEIHLIREVEGMAFVGDHIGRFGPGYLAAVGANLPHNWVPDVPAGTTVDNCHVVLQFDGAVLVESGERIPELRELAPFLDRVRRGVVFHGAAARDGAALMERIGTTRGLRRFALFLELLCLLADTSDCSALSSDGYAPTLNEKSQRIMHEVMAHILTNLDSTVRMADIAKRFGMSEPTFCRFFRRNTGSNFVDYLRRLRIGRACHLLTRTSTPVTDICFDVGYRNIPNFNRHFRLEKGTTPSQYRKMARENHP</sequence>
<dbReference type="Proteomes" id="UP000277007">
    <property type="component" value="Unassembled WGS sequence"/>
</dbReference>
<evidence type="ECO:0000313" key="6">
    <source>
        <dbReference type="Proteomes" id="UP000277007"/>
    </source>
</evidence>
<dbReference type="AlphaFoldDB" id="A0A3S0IEA6"/>
<dbReference type="GO" id="GO:0003700">
    <property type="term" value="F:DNA-binding transcription factor activity"/>
    <property type="evidence" value="ECO:0007669"/>
    <property type="project" value="InterPro"/>
</dbReference>
<evidence type="ECO:0000313" key="5">
    <source>
        <dbReference type="EMBL" id="RTR18900.1"/>
    </source>
</evidence>
<dbReference type="PANTHER" id="PTHR43280:SF27">
    <property type="entry name" value="TRANSCRIPTIONAL REGULATOR MTLR"/>
    <property type="match status" value="1"/>
</dbReference>
<dbReference type="EMBL" id="RXMA01000013">
    <property type="protein sequence ID" value="RTR18900.1"/>
    <property type="molecule type" value="Genomic_DNA"/>
</dbReference>
<reference evidence="5 6" key="1">
    <citation type="submission" date="2018-12" db="EMBL/GenBank/DDBJ databases">
        <authorList>
            <person name="Yang Y."/>
        </authorList>
    </citation>
    <scope>NUCLEOTIDE SEQUENCE [LARGE SCALE GENOMIC DNA]</scope>
    <source>
        <strain evidence="5 6">L-25-5w-1</strain>
    </source>
</reference>
<dbReference type="SUPFAM" id="SSF46689">
    <property type="entry name" value="Homeodomain-like"/>
    <property type="match status" value="2"/>
</dbReference>
<dbReference type="InterPro" id="IPR009057">
    <property type="entry name" value="Homeodomain-like_sf"/>
</dbReference>
<dbReference type="RefSeq" id="WP_126616755.1">
    <property type="nucleotide sequence ID" value="NZ_JBHUCY010000038.1"/>
</dbReference>
<dbReference type="SMART" id="SM00342">
    <property type="entry name" value="HTH_ARAC"/>
    <property type="match status" value="1"/>
</dbReference>
<evidence type="ECO:0000256" key="3">
    <source>
        <dbReference type="ARBA" id="ARBA00023163"/>
    </source>
</evidence>
<dbReference type="InterPro" id="IPR011051">
    <property type="entry name" value="RmlC_Cupin_sf"/>
</dbReference>
<keyword evidence="2" id="KW-0238">DNA-binding</keyword>
<keyword evidence="3" id="KW-0804">Transcription</keyword>
<protein>
    <submittedName>
        <fullName evidence="5">AraC family transcriptional regulator</fullName>
    </submittedName>
</protein>
<name>A0A3S0IEA6_9PROT</name>
<gene>
    <name evidence="5" type="ORF">EJ903_14785</name>
</gene>
<organism evidence="5 6">
    <name type="scientific">Azospirillum griseum</name>
    <dbReference type="NCBI Taxonomy" id="2496639"/>
    <lineage>
        <taxon>Bacteria</taxon>
        <taxon>Pseudomonadati</taxon>
        <taxon>Pseudomonadota</taxon>
        <taxon>Alphaproteobacteria</taxon>
        <taxon>Rhodospirillales</taxon>
        <taxon>Azospirillaceae</taxon>
        <taxon>Azospirillum</taxon>
    </lineage>
</organism>
<dbReference type="Gene3D" id="1.10.10.60">
    <property type="entry name" value="Homeodomain-like"/>
    <property type="match status" value="2"/>
</dbReference>
<accession>A0A3S0IEA6</accession>
<dbReference type="SUPFAM" id="SSF51182">
    <property type="entry name" value="RmlC-like cupins"/>
    <property type="match status" value="1"/>
</dbReference>
<evidence type="ECO:0000259" key="4">
    <source>
        <dbReference type="PROSITE" id="PS01124"/>
    </source>
</evidence>
<dbReference type="InterPro" id="IPR018062">
    <property type="entry name" value="HTH_AraC-typ_CS"/>
</dbReference>
<comment type="caution">
    <text evidence="5">The sequence shown here is derived from an EMBL/GenBank/DDBJ whole genome shotgun (WGS) entry which is preliminary data.</text>
</comment>
<evidence type="ECO:0000256" key="2">
    <source>
        <dbReference type="ARBA" id="ARBA00023125"/>
    </source>
</evidence>
<dbReference type="InterPro" id="IPR018060">
    <property type="entry name" value="HTH_AraC"/>
</dbReference>
<dbReference type="OrthoDB" id="9816011at2"/>
<keyword evidence="1" id="KW-0805">Transcription regulation</keyword>